<dbReference type="NCBIfam" id="TIGR03570">
    <property type="entry name" value="NeuD_NnaD"/>
    <property type="match status" value="1"/>
</dbReference>
<sequence>MARAANRPRRRREAKSRDPRGPNLGRSAPGADDLQETHVTSESILIFGAGGYGRCVADTARLAGFEVAAFVDIAAREPMFGAPVLSEAEVFASSDLPRAGVVALGDNALRERTVEAIRKQWPDFRFVTVVHPRACVADSAVIEEGGVVLAGAVINPAAVLGAHASIYTNAIVEHDAVLDAYVTLAPGAVTAGTTRIGRRSFVGLNACISHGVTVGDDVVIGAASAVIKPLAALSVAVGAPARVVRERKVGERYL</sequence>
<dbReference type="GO" id="GO:0016740">
    <property type="term" value="F:transferase activity"/>
    <property type="evidence" value="ECO:0007669"/>
    <property type="project" value="UniProtKB-KW"/>
</dbReference>
<feature type="binding site" evidence="3">
    <location>
        <position position="105"/>
    </location>
    <ligand>
        <name>substrate</name>
    </ligand>
</feature>
<keyword evidence="9" id="KW-1185">Reference proteome</keyword>
<dbReference type="SUPFAM" id="SSF51161">
    <property type="entry name" value="Trimeric LpxA-like enzymes"/>
    <property type="match status" value="1"/>
</dbReference>
<dbReference type="InterPro" id="IPR001451">
    <property type="entry name" value="Hexapep"/>
</dbReference>
<feature type="active site" description="Proton acceptor" evidence="2">
    <location>
        <position position="174"/>
    </location>
</feature>
<protein>
    <submittedName>
        <fullName evidence="7">Transferase</fullName>
    </submittedName>
</protein>
<feature type="site" description="Increases basicity of active site His" evidence="2">
    <location>
        <position position="175"/>
    </location>
</feature>
<evidence type="ECO:0000313" key="7">
    <source>
        <dbReference type="EMBL" id="PLR21515.1"/>
    </source>
</evidence>
<comment type="similarity">
    <text evidence="1">Belongs to the transferase hexapeptide repeat family.</text>
</comment>
<dbReference type="EMBL" id="CP026100">
    <property type="protein sequence ID" value="AYV45942.1"/>
    <property type="molecule type" value="Genomic_DNA"/>
</dbReference>
<dbReference type="InterPro" id="IPR020019">
    <property type="entry name" value="AcTrfase_PglD-like"/>
</dbReference>
<reference evidence="6 9" key="2">
    <citation type="submission" date="2018-01" db="EMBL/GenBank/DDBJ databases">
        <title>Complete genome sequence of Caulobacter flavus RHGG3.</title>
        <authorList>
            <person name="Yang E."/>
        </authorList>
    </citation>
    <scope>NUCLEOTIDE SEQUENCE [LARGE SCALE GENOMIC DNA]</scope>
    <source>
        <strain evidence="6 9">RHGG3</strain>
    </source>
</reference>
<reference evidence="7 8" key="1">
    <citation type="submission" date="2017-12" db="EMBL/GenBank/DDBJ databases">
        <title>The genome sequence of Caulobacter flavus CGMCC1 15093.</title>
        <authorList>
            <person name="Gao J."/>
            <person name="Mao X."/>
            <person name="Sun J."/>
        </authorList>
    </citation>
    <scope>NUCLEOTIDE SEQUENCE [LARGE SCALE GENOMIC DNA]</scope>
    <source>
        <strain evidence="7 8">CGMCC1 15093</strain>
    </source>
</reference>
<dbReference type="Gene3D" id="3.40.50.20">
    <property type="match status" value="1"/>
</dbReference>
<evidence type="ECO:0000256" key="2">
    <source>
        <dbReference type="PIRSR" id="PIRSR620019-1"/>
    </source>
</evidence>
<feature type="region of interest" description="Disordered" evidence="4">
    <location>
        <begin position="1"/>
        <end position="33"/>
    </location>
</feature>
<dbReference type="KEGG" id="cfh:C1707_06575"/>
<organism evidence="7 8">
    <name type="scientific">Caulobacter flavus</name>
    <dbReference type="NCBI Taxonomy" id="1679497"/>
    <lineage>
        <taxon>Bacteria</taxon>
        <taxon>Pseudomonadati</taxon>
        <taxon>Pseudomonadota</taxon>
        <taxon>Alphaproteobacteria</taxon>
        <taxon>Caulobacterales</taxon>
        <taxon>Caulobacteraceae</taxon>
        <taxon>Caulobacter</taxon>
    </lineage>
</organism>
<name>A0A2N5D625_9CAUL</name>
<dbReference type="Pfam" id="PF17836">
    <property type="entry name" value="PglD_N"/>
    <property type="match status" value="1"/>
</dbReference>
<evidence type="ECO:0000313" key="9">
    <source>
        <dbReference type="Proteomes" id="UP000281192"/>
    </source>
</evidence>
<feature type="domain" description="PglD N-terminal" evidence="5">
    <location>
        <begin position="44"/>
        <end position="116"/>
    </location>
</feature>
<evidence type="ECO:0000313" key="8">
    <source>
        <dbReference type="Proteomes" id="UP000234483"/>
    </source>
</evidence>
<evidence type="ECO:0000256" key="4">
    <source>
        <dbReference type="SAM" id="MobiDB-lite"/>
    </source>
</evidence>
<evidence type="ECO:0000313" key="6">
    <source>
        <dbReference type="EMBL" id="AYV45942.1"/>
    </source>
</evidence>
<keyword evidence="7" id="KW-0808">Transferase</keyword>
<dbReference type="PANTHER" id="PTHR43300:SF7">
    <property type="entry name" value="UDP-N-ACETYLBACILLOSAMINE N-ACETYLTRANSFERASE"/>
    <property type="match status" value="1"/>
</dbReference>
<dbReference type="Proteomes" id="UP000281192">
    <property type="component" value="Chromosome"/>
</dbReference>
<evidence type="ECO:0000256" key="1">
    <source>
        <dbReference type="ARBA" id="ARBA00007274"/>
    </source>
</evidence>
<dbReference type="CDD" id="cd03360">
    <property type="entry name" value="LbH_AT_putative"/>
    <property type="match status" value="1"/>
</dbReference>
<dbReference type="Pfam" id="PF14602">
    <property type="entry name" value="Hexapep_2"/>
    <property type="match status" value="1"/>
</dbReference>
<dbReference type="AlphaFoldDB" id="A0A2N5D625"/>
<accession>A0A2N5D625</accession>
<evidence type="ECO:0000256" key="3">
    <source>
        <dbReference type="PIRSR" id="PIRSR620019-2"/>
    </source>
</evidence>
<evidence type="ECO:0000259" key="5">
    <source>
        <dbReference type="Pfam" id="PF17836"/>
    </source>
</evidence>
<dbReference type="EMBL" id="PJRQ01000002">
    <property type="protein sequence ID" value="PLR21515.1"/>
    <property type="molecule type" value="Genomic_DNA"/>
</dbReference>
<dbReference type="Proteomes" id="UP000234483">
    <property type="component" value="Unassembled WGS sequence"/>
</dbReference>
<dbReference type="PANTHER" id="PTHR43300">
    <property type="entry name" value="ACETYLTRANSFERASE"/>
    <property type="match status" value="1"/>
</dbReference>
<dbReference type="InterPro" id="IPR050179">
    <property type="entry name" value="Trans_hexapeptide_repeat"/>
</dbReference>
<feature type="compositionally biased region" description="Basic residues" evidence="4">
    <location>
        <begin position="1"/>
        <end position="14"/>
    </location>
</feature>
<dbReference type="InterPro" id="IPR041561">
    <property type="entry name" value="PglD_N"/>
</dbReference>
<dbReference type="InterPro" id="IPR011004">
    <property type="entry name" value="Trimer_LpxA-like_sf"/>
</dbReference>
<proteinExistence type="inferred from homology"/>
<dbReference type="OrthoDB" id="1115300at2"/>
<dbReference type="Gene3D" id="2.160.10.10">
    <property type="entry name" value="Hexapeptide repeat proteins"/>
    <property type="match status" value="1"/>
</dbReference>
<gene>
    <name evidence="6" type="ORF">C1707_06575</name>
    <name evidence="7" type="ORF">CFHF_00770</name>
</gene>